<protein>
    <recommendedName>
        <fullName evidence="3">Peptidase C39-like domain-containing protein</fullName>
    </recommendedName>
</protein>
<name>A0A3R6J2R7_9BACT</name>
<gene>
    <name evidence="1" type="ORF">DW192_04835</name>
</gene>
<organism evidence="1 2">
    <name type="scientific">Segatella copri</name>
    <dbReference type="NCBI Taxonomy" id="165179"/>
    <lineage>
        <taxon>Bacteria</taxon>
        <taxon>Pseudomonadati</taxon>
        <taxon>Bacteroidota</taxon>
        <taxon>Bacteroidia</taxon>
        <taxon>Bacteroidales</taxon>
        <taxon>Prevotellaceae</taxon>
        <taxon>Segatella</taxon>
    </lineage>
</organism>
<dbReference type="AlphaFoldDB" id="A0A3R6J2R7"/>
<evidence type="ECO:0000313" key="1">
    <source>
        <dbReference type="EMBL" id="RHH83731.1"/>
    </source>
</evidence>
<reference evidence="1 2" key="1">
    <citation type="submission" date="2018-08" db="EMBL/GenBank/DDBJ databases">
        <title>A genome reference for cultivated species of the human gut microbiota.</title>
        <authorList>
            <person name="Zou Y."/>
            <person name="Xue W."/>
            <person name="Luo G."/>
        </authorList>
    </citation>
    <scope>NUCLEOTIDE SEQUENCE [LARGE SCALE GENOMIC DNA]</scope>
    <source>
        <strain evidence="1 2">AM16-54</strain>
    </source>
</reference>
<proteinExistence type="predicted"/>
<dbReference type="RefSeq" id="WP_118254169.1">
    <property type="nucleotide sequence ID" value="NZ_QRKB01000008.1"/>
</dbReference>
<evidence type="ECO:0000313" key="2">
    <source>
        <dbReference type="Proteomes" id="UP000284548"/>
    </source>
</evidence>
<dbReference type="EMBL" id="QRKB01000008">
    <property type="protein sequence ID" value="RHH83731.1"/>
    <property type="molecule type" value="Genomic_DNA"/>
</dbReference>
<sequence>MIKTIKDLDITASGVSVFNRKWQPVHLQQGEMDGACAVYSMMMNLLILKVLTRNQVVNLKTTFKGNTAKGRLFKEFFVTEGLCRDGFYFSEIKEKLSHSFAKEVTSSPLQYTASLSDQTSFVEELRTAIDSDTPLITALSFKGGAHAVLAIGYEEQKDGVKKIFYLDPSYAISPTSFWNGVIILNEGKGKYSHQYITDKDEKYINVSESLNIKKK</sequence>
<accession>A0A3R6J2R7</accession>
<evidence type="ECO:0008006" key="3">
    <source>
        <dbReference type="Google" id="ProtNLM"/>
    </source>
</evidence>
<comment type="caution">
    <text evidence="1">The sequence shown here is derived from an EMBL/GenBank/DDBJ whole genome shotgun (WGS) entry which is preliminary data.</text>
</comment>
<dbReference type="Proteomes" id="UP000284548">
    <property type="component" value="Unassembled WGS sequence"/>
</dbReference>